<dbReference type="InterPro" id="IPR032319">
    <property type="entry name" value="CLP1_P"/>
</dbReference>
<evidence type="ECO:0000313" key="13">
    <source>
        <dbReference type="Proteomes" id="UP000541558"/>
    </source>
</evidence>
<organism evidence="12 13">
    <name type="scientific">Ephemerocybe angulata</name>
    <dbReference type="NCBI Taxonomy" id="980116"/>
    <lineage>
        <taxon>Eukaryota</taxon>
        <taxon>Fungi</taxon>
        <taxon>Dikarya</taxon>
        <taxon>Basidiomycota</taxon>
        <taxon>Agaricomycotina</taxon>
        <taxon>Agaricomycetes</taxon>
        <taxon>Agaricomycetidae</taxon>
        <taxon>Agaricales</taxon>
        <taxon>Agaricineae</taxon>
        <taxon>Psathyrellaceae</taxon>
        <taxon>Ephemerocybe</taxon>
    </lineage>
</organism>
<feature type="region of interest" description="Disordered" evidence="9">
    <location>
        <begin position="1"/>
        <end position="113"/>
    </location>
</feature>
<feature type="compositionally biased region" description="Low complexity" evidence="9">
    <location>
        <begin position="1"/>
        <end position="40"/>
    </location>
</feature>
<evidence type="ECO:0000256" key="2">
    <source>
        <dbReference type="ARBA" id="ARBA00018706"/>
    </source>
</evidence>
<comment type="similarity">
    <text evidence="1">Belongs to the Clp1 family. NOL9/GRC3 subfamily.</text>
</comment>
<evidence type="ECO:0000256" key="3">
    <source>
        <dbReference type="ARBA" id="ARBA00019824"/>
    </source>
</evidence>
<evidence type="ECO:0000256" key="4">
    <source>
        <dbReference type="ARBA" id="ARBA00022679"/>
    </source>
</evidence>
<dbReference type="Pfam" id="PF16575">
    <property type="entry name" value="CLP1_P"/>
    <property type="match status" value="1"/>
</dbReference>
<evidence type="ECO:0000256" key="8">
    <source>
        <dbReference type="ARBA" id="ARBA00071212"/>
    </source>
</evidence>
<dbReference type="EMBL" id="JAACJK010000061">
    <property type="protein sequence ID" value="KAF5335456.1"/>
    <property type="molecule type" value="Genomic_DNA"/>
</dbReference>
<sequence length="906" mass="98001">MLSAVAARKAALAAQASKSESQSPGGTPGRSESSGNNSSSSKRKSPASEPNGSTSKQKRAKVKEREAKREGKRSEGKQKTPKKIGGKAAKESVKKAQRYFPASEPATPGCQDAFKEGDDIIAVDSDSDSGSDSSGILNVQIQNAGSDVLSSDGISDSDEEMSLPAVTPKRRPGRTQTDDSMEVDVSQIDLATLFPHTSTSALSHENAAPLSTFKPAQDENVFHLSVEEVTKLSLPPAPSSSITHSAPASLVLLPPHETICVLGTCNITVLHGSISILGTTVYPSPDSHRIFAPKSSPLPVIRCSFSKDGESLSLLSNVNLPDRITIDEDVTQHGAVLLFQELKTGVEGLGKICRPFLNAFEPSKWMSRGKDSNPFNLSGLSMVREQLSDVYPFVLPHTWSDALGRCSAALKSPEAQEVCNIYLVKGPKNTGKSTFARTLMNRLLETYERVAFLECDLGQSEFTPGGMVSLNIISRQVFGPPFTHPSLPVAAHYIGSSTPRASPLHYLESIQALLQIYRLEIQTPIDERLGRDEHLERAEGLSERIKHIIPLVVNTMGWSKGLGSDLTRKIEEWAAPTDVFTFEPAEDVSPFSTTLPMRRQPTSYGAFHGHPVEESDLDCARRYLLDGPPQAAGQSNSQFTAADHRTLTLLSYFHSVFPAPPSPHPHSSSLPLVEELSLAQLTAETWNTNIPLAAMRPYEIDASQALDRLVLTGSGSEDVVETEIGRVLNGAIVGLVSCREGAFSHWYPADEQPQQPQDDRQPEAKKLRLPYAQHCPAPDPANATCIGLGLVRAVHPRHLDGAEVDSQQAGGAGLQLLTPVPPAMLATTRVFVKGEMELPIWGMLDFRAWDSVLCDSESGGGDNSNGEVVEMEQGKTPYLQWGKNVAGAVGSEKKRVRRNLMRRGQM</sequence>
<evidence type="ECO:0000313" key="12">
    <source>
        <dbReference type="EMBL" id="KAF5335456.1"/>
    </source>
</evidence>
<reference evidence="12 13" key="1">
    <citation type="journal article" date="2020" name="ISME J.">
        <title>Uncovering the hidden diversity of litter-decomposition mechanisms in mushroom-forming fungi.</title>
        <authorList>
            <person name="Floudas D."/>
            <person name="Bentzer J."/>
            <person name="Ahren D."/>
            <person name="Johansson T."/>
            <person name="Persson P."/>
            <person name="Tunlid A."/>
        </authorList>
    </citation>
    <scope>NUCLEOTIDE SEQUENCE [LARGE SCALE GENOMIC DNA]</scope>
    <source>
        <strain evidence="12 13">CBS 175.51</strain>
    </source>
</reference>
<evidence type="ECO:0000256" key="6">
    <source>
        <dbReference type="ARBA" id="ARBA00022777"/>
    </source>
</evidence>
<evidence type="ECO:0000259" key="11">
    <source>
        <dbReference type="Pfam" id="PF24419"/>
    </source>
</evidence>
<dbReference type="AlphaFoldDB" id="A0A8H5FG17"/>
<keyword evidence="6" id="KW-0418">Kinase</keyword>
<keyword evidence="4" id="KW-0808">Transferase</keyword>
<dbReference type="Gene3D" id="3.40.50.300">
    <property type="entry name" value="P-loop containing nucleotide triphosphate hydrolases"/>
    <property type="match status" value="1"/>
</dbReference>
<gene>
    <name evidence="12" type="ORF">D9611_012138</name>
</gene>
<dbReference type="GO" id="GO:0005634">
    <property type="term" value="C:nucleus"/>
    <property type="evidence" value="ECO:0007669"/>
    <property type="project" value="TreeGrafter"/>
</dbReference>
<keyword evidence="5" id="KW-0547">Nucleotide-binding</keyword>
<evidence type="ECO:0000256" key="9">
    <source>
        <dbReference type="SAM" id="MobiDB-lite"/>
    </source>
</evidence>
<feature type="region of interest" description="Disordered" evidence="9">
    <location>
        <begin position="147"/>
        <end position="182"/>
    </location>
</feature>
<evidence type="ECO:0000256" key="1">
    <source>
        <dbReference type="ARBA" id="ARBA00011003"/>
    </source>
</evidence>
<keyword evidence="7" id="KW-0067">ATP-binding</keyword>
<dbReference type="SUPFAM" id="SSF52540">
    <property type="entry name" value="P-loop containing nucleoside triphosphate hydrolases"/>
    <property type="match status" value="1"/>
</dbReference>
<feature type="domain" description="NOL9 N-terminal" evidence="11">
    <location>
        <begin position="250"/>
        <end position="312"/>
    </location>
</feature>
<dbReference type="InterPro" id="IPR057573">
    <property type="entry name" value="NOL9_N"/>
</dbReference>
<name>A0A8H5FG17_9AGAR</name>
<feature type="domain" description="Clp1 P-loop" evidence="10">
    <location>
        <begin position="426"/>
        <end position="520"/>
    </location>
</feature>
<dbReference type="InterPro" id="IPR027417">
    <property type="entry name" value="P-loop_NTPase"/>
</dbReference>
<feature type="compositionally biased region" description="Basic and acidic residues" evidence="9">
    <location>
        <begin position="63"/>
        <end position="78"/>
    </location>
</feature>
<comment type="caution">
    <text evidence="12">The sequence shown here is derived from an EMBL/GenBank/DDBJ whole genome shotgun (WGS) entry which is preliminary data.</text>
</comment>
<dbReference type="GO" id="GO:0051731">
    <property type="term" value="F:polynucleotide 5'-hydroxyl-kinase activity"/>
    <property type="evidence" value="ECO:0007669"/>
    <property type="project" value="InterPro"/>
</dbReference>
<dbReference type="InterPro" id="IPR045116">
    <property type="entry name" value="Clp1/Grc3"/>
</dbReference>
<dbReference type="Pfam" id="PF24419">
    <property type="entry name" value="Cupin_NOL9"/>
    <property type="match status" value="1"/>
</dbReference>
<accession>A0A8H5FG17</accession>
<proteinExistence type="inferred from homology"/>
<protein>
    <recommendedName>
        <fullName evidence="3">Polynucleotide 5'-hydroxyl-kinase GRC3</fullName>
    </recommendedName>
    <alternativeName>
        <fullName evidence="8">Polynucleotide 5'-hydroxyl-kinase NOL9</fullName>
    </alternativeName>
    <alternativeName>
        <fullName evidence="2">Polynucleotide 5'-hydroxyl-kinase grc3</fullName>
    </alternativeName>
</protein>
<dbReference type="PANTHER" id="PTHR12755:SF3">
    <property type="entry name" value="POLYNUCLEOTIDE 5'-HYDROXYL-KINASE NOL9"/>
    <property type="match status" value="1"/>
</dbReference>
<dbReference type="OrthoDB" id="2405412at2759"/>
<evidence type="ECO:0000256" key="7">
    <source>
        <dbReference type="ARBA" id="ARBA00022840"/>
    </source>
</evidence>
<evidence type="ECO:0000259" key="10">
    <source>
        <dbReference type="Pfam" id="PF16575"/>
    </source>
</evidence>
<keyword evidence="13" id="KW-1185">Reference proteome</keyword>
<dbReference type="Proteomes" id="UP000541558">
    <property type="component" value="Unassembled WGS sequence"/>
</dbReference>
<evidence type="ECO:0000256" key="5">
    <source>
        <dbReference type="ARBA" id="ARBA00022741"/>
    </source>
</evidence>
<dbReference type="GO" id="GO:0000448">
    <property type="term" value="P:cleavage in ITS2 between 5.8S rRNA and LSU-rRNA of tricistronic rRNA transcript (SSU-rRNA, 5.8S rRNA, LSU-rRNA)"/>
    <property type="evidence" value="ECO:0007669"/>
    <property type="project" value="TreeGrafter"/>
</dbReference>
<dbReference type="GO" id="GO:0005524">
    <property type="term" value="F:ATP binding"/>
    <property type="evidence" value="ECO:0007669"/>
    <property type="project" value="UniProtKB-KW"/>
</dbReference>
<dbReference type="PANTHER" id="PTHR12755">
    <property type="entry name" value="CLEAVAGE/POLYADENYLATION FACTOR IA SUBUNIT CLP1P"/>
    <property type="match status" value="1"/>
</dbReference>